<evidence type="ECO:0008006" key="3">
    <source>
        <dbReference type="Google" id="ProtNLM"/>
    </source>
</evidence>
<evidence type="ECO:0000313" key="2">
    <source>
        <dbReference type="Proteomes" id="UP000226442"/>
    </source>
</evidence>
<protein>
    <recommendedName>
        <fullName evidence="3">Flagellar assembly protein H</fullName>
    </recommendedName>
</protein>
<dbReference type="OrthoDB" id="509960at2"/>
<name>A0A2G4F687_9CYAN</name>
<keyword evidence="2" id="KW-1185">Reference proteome</keyword>
<reference evidence="1" key="1">
    <citation type="submission" date="2017-10" db="EMBL/GenBank/DDBJ databases">
        <title>Draft genome sequence of the planktic cyanobacteria Tychonema bourrellyi isolated from alpine lentic freshwater.</title>
        <authorList>
            <person name="Tett A."/>
            <person name="Armanini F."/>
            <person name="Asnicar F."/>
            <person name="Boscaini A."/>
            <person name="Pasolli E."/>
            <person name="Zolfo M."/>
            <person name="Donati C."/>
            <person name="Salmaso N."/>
            <person name="Segata N."/>
        </authorList>
    </citation>
    <scope>NUCLEOTIDE SEQUENCE</scope>
    <source>
        <strain evidence="1">FEM_GT703</strain>
    </source>
</reference>
<dbReference type="EMBL" id="NXIB02000003">
    <property type="protein sequence ID" value="PHX57235.1"/>
    <property type="molecule type" value="Genomic_DNA"/>
</dbReference>
<comment type="caution">
    <text evidence="1">The sequence shown here is derived from an EMBL/GenBank/DDBJ whole genome shotgun (WGS) entry which is preliminary data.</text>
</comment>
<dbReference type="AlphaFoldDB" id="A0A2G4F687"/>
<dbReference type="Proteomes" id="UP000226442">
    <property type="component" value="Unassembled WGS sequence"/>
</dbReference>
<gene>
    <name evidence="1" type="ORF">CP500_000920</name>
</gene>
<dbReference type="RefSeq" id="WP_096828480.1">
    <property type="nucleotide sequence ID" value="NZ_NXIB02000003.1"/>
</dbReference>
<accession>A0A2G4F687</accession>
<evidence type="ECO:0000313" key="1">
    <source>
        <dbReference type="EMBL" id="PHX57235.1"/>
    </source>
</evidence>
<organism evidence="1 2">
    <name type="scientific">Tychonema bourrellyi FEM_GT703</name>
    <dbReference type="NCBI Taxonomy" id="2040638"/>
    <lineage>
        <taxon>Bacteria</taxon>
        <taxon>Bacillati</taxon>
        <taxon>Cyanobacteriota</taxon>
        <taxon>Cyanophyceae</taxon>
        <taxon>Oscillatoriophycideae</taxon>
        <taxon>Oscillatoriales</taxon>
        <taxon>Microcoleaceae</taxon>
        <taxon>Tychonema</taxon>
    </lineage>
</organism>
<proteinExistence type="predicted"/>
<sequence>MTRFIHDQFAKQYLKELLTPLGNVETSRDIAGEVRQLDVLFSPKAEPEIEATALGLLGQIAAKPAVFEPFRSPVQPGEIRSCLGKLFDLHAEFERIAARENTRIAEADLPQLWILSPTVSDPLLAGFRAISEPENWVNGVYFLGPSLKAAIVVIHQLPRTPETLWLRVLGKGNVQKQAVAELRELPSDNVFRLNALELLYNLRTILEVRQDIDREDRELIMELSPLYLQRLEDATQRGMQQGIQEGIQRAQRLMVENLLQVKFSEIDEELAQIIEPLIQLEPLDRTRLIMLLDRSQLLARFDPNNQTES</sequence>